<gene>
    <name evidence="3" type="ORF">F938_03866</name>
</gene>
<protein>
    <submittedName>
        <fullName evidence="3">Uncharacterized protein</fullName>
    </submittedName>
</protein>
<dbReference type="OrthoDB" id="9894102at2"/>
<sequence length="324" mass="35957">MVAPIVAAAYVVIAFLLRVLLHVLKKLLNQAAKVTTELVKKYLAPFLKDIGATIAQELIEFIFSFATEVATDIKREQRASTTPKPSSSTKPTVPSQASRVGAWYEVYTKKPILFKSVICKVCCFSNQIGGATGKASKKETIADKVINLWGGLRHLRQKAVQVIFALVDIVMEHKCPIKAEVIYDIKTKQPLMVAGTNPPRHKFMETPGGDHRIGADVVVLKDIMKAPTIDNLLHWVEIKFLDSKDPPDQKQMTNYTRFLGSSTKLAMIRVSADPKTSDCGCKAKAIPQNTQKPSSTPQGKKTSKVNKMREIWDVIVTNAENLWK</sequence>
<dbReference type="PATRIC" id="fig|1217650.3.peg.3800"/>
<name>N9CXN4_ACIBZ</name>
<feature type="region of interest" description="Disordered" evidence="1">
    <location>
        <begin position="282"/>
        <end position="305"/>
    </location>
</feature>
<evidence type="ECO:0000313" key="4">
    <source>
        <dbReference type="Proteomes" id="UP000013251"/>
    </source>
</evidence>
<organism evidence="3 4">
    <name type="scientific">Acinetobacter bereziniae LMG 1003 = CIP 70.12</name>
    <dbReference type="NCBI Taxonomy" id="981324"/>
    <lineage>
        <taxon>Bacteria</taxon>
        <taxon>Pseudomonadati</taxon>
        <taxon>Pseudomonadota</taxon>
        <taxon>Gammaproteobacteria</taxon>
        <taxon>Moraxellales</taxon>
        <taxon>Moraxellaceae</taxon>
        <taxon>Acinetobacter</taxon>
    </lineage>
</organism>
<comment type="caution">
    <text evidence="3">The sequence shown here is derived from an EMBL/GenBank/DDBJ whole genome shotgun (WGS) entry which is preliminary data.</text>
</comment>
<accession>N9CXN4</accession>
<reference evidence="3 4" key="1">
    <citation type="submission" date="2013-02" db="EMBL/GenBank/DDBJ databases">
        <title>The Genome Sequence of Acinetobacter bereziniae CIP 70.12.</title>
        <authorList>
            <consortium name="The Broad Institute Genome Sequencing Platform"/>
            <consortium name="The Broad Institute Genome Sequencing Center for Infectious Disease"/>
            <person name="Cerqueira G."/>
            <person name="Feldgarden M."/>
            <person name="Courvalin P."/>
            <person name="Perichon B."/>
            <person name="Grillot-Courvalin C."/>
            <person name="Clermont D."/>
            <person name="Rocha E."/>
            <person name="Yoon E.-J."/>
            <person name="Nemec A."/>
            <person name="Walker B."/>
            <person name="Young S.K."/>
            <person name="Zeng Q."/>
            <person name="Gargeya S."/>
            <person name="Fitzgerald M."/>
            <person name="Haas B."/>
            <person name="Abouelleil A."/>
            <person name="Alvarado L."/>
            <person name="Arachchi H.M."/>
            <person name="Berlin A.M."/>
            <person name="Chapman S.B."/>
            <person name="Dewar J."/>
            <person name="Goldberg J."/>
            <person name="Griggs A."/>
            <person name="Gujja S."/>
            <person name="Hansen M."/>
            <person name="Howarth C."/>
            <person name="Imamovic A."/>
            <person name="Larimer J."/>
            <person name="McCowan C."/>
            <person name="Murphy C."/>
            <person name="Neiman D."/>
            <person name="Pearson M."/>
            <person name="Priest M."/>
            <person name="Roberts A."/>
            <person name="Saif S."/>
            <person name="Shea T."/>
            <person name="Sisk P."/>
            <person name="Sykes S."/>
            <person name="Wortman J."/>
            <person name="Nusbaum C."/>
            <person name="Birren B."/>
        </authorList>
    </citation>
    <scope>NUCLEOTIDE SEQUENCE [LARGE SCALE GENOMIC DNA]</scope>
    <source>
        <strain evidence="3 4">CIP 70.12</strain>
    </source>
</reference>
<keyword evidence="4" id="KW-1185">Reference proteome</keyword>
<keyword evidence="2" id="KW-0812">Transmembrane</keyword>
<dbReference type="HOGENOM" id="CLU_856922_0_0_6"/>
<evidence type="ECO:0000256" key="1">
    <source>
        <dbReference type="SAM" id="MobiDB-lite"/>
    </source>
</evidence>
<dbReference type="Proteomes" id="UP000013251">
    <property type="component" value="Unassembled WGS sequence"/>
</dbReference>
<evidence type="ECO:0000313" key="3">
    <source>
        <dbReference type="EMBL" id="ENV90617.1"/>
    </source>
</evidence>
<dbReference type="AlphaFoldDB" id="N9CXN4"/>
<keyword evidence="2" id="KW-0472">Membrane</keyword>
<keyword evidence="2" id="KW-1133">Transmembrane helix</keyword>
<dbReference type="EMBL" id="APQG01000049">
    <property type="protein sequence ID" value="ENV90617.1"/>
    <property type="molecule type" value="Genomic_DNA"/>
</dbReference>
<feature type="compositionally biased region" description="Polar residues" evidence="1">
    <location>
        <begin position="287"/>
        <end position="300"/>
    </location>
</feature>
<feature type="transmembrane region" description="Helical" evidence="2">
    <location>
        <begin position="6"/>
        <end position="24"/>
    </location>
</feature>
<feature type="compositionally biased region" description="Low complexity" evidence="1">
    <location>
        <begin position="80"/>
        <end position="95"/>
    </location>
</feature>
<dbReference type="RefSeq" id="WP_005034368.1">
    <property type="nucleotide sequence ID" value="NZ_KB849756.1"/>
</dbReference>
<feature type="region of interest" description="Disordered" evidence="1">
    <location>
        <begin position="76"/>
        <end position="95"/>
    </location>
</feature>
<proteinExistence type="predicted"/>
<evidence type="ECO:0000256" key="2">
    <source>
        <dbReference type="SAM" id="Phobius"/>
    </source>
</evidence>